<feature type="transmembrane region" description="Helical" evidence="11">
    <location>
        <begin position="20"/>
        <end position="41"/>
    </location>
</feature>
<dbReference type="AlphaFoldDB" id="A0AB74UAW6"/>
<dbReference type="EMBL" id="CP159578">
    <property type="protein sequence ID" value="XCJ78870.1"/>
    <property type="molecule type" value="Genomic_DNA"/>
</dbReference>
<dbReference type="InterPro" id="IPR049031">
    <property type="entry name" value="T2SSK_SAM-like_1st"/>
</dbReference>
<dbReference type="GO" id="GO:0005886">
    <property type="term" value="C:plasma membrane"/>
    <property type="evidence" value="ECO:0007669"/>
    <property type="project" value="UniProtKB-SubCell"/>
</dbReference>
<evidence type="ECO:0000259" key="12">
    <source>
        <dbReference type="Pfam" id="PF21687"/>
    </source>
</evidence>
<comment type="subcellular location">
    <subcellularLocation>
        <location evidence="1 10">Cell inner membrane</location>
    </subcellularLocation>
</comment>
<comment type="similarity">
    <text evidence="2 10">Belongs to the GSP K family.</text>
</comment>
<dbReference type="PANTHER" id="PTHR38831">
    <property type="entry name" value="TYPE II SECRETION SYSTEM PROTEIN K"/>
    <property type="match status" value="1"/>
</dbReference>
<keyword evidence="5 10" id="KW-0997">Cell inner membrane</keyword>
<evidence type="ECO:0000256" key="5">
    <source>
        <dbReference type="ARBA" id="ARBA00022519"/>
    </source>
</evidence>
<dbReference type="Gene3D" id="1.10.40.60">
    <property type="entry name" value="EpsJ-like"/>
    <property type="match status" value="2"/>
</dbReference>
<evidence type="ECO:0000256" key="6">
    <source>
        <dbReference type="ARBA" id="ARBA00022692"/>
    </source>
</evidence>
<evidence type="ECO:0000313" key="13">
    <source>
        <dbReference type="EMBL" id="XCJ78870.1"/>
    </source>
</evidence>
<dbReference type="NCBIfam" id="NF037980">
    <property type="entry name" value="T2SS_GspK"/>
    <property type="match status" value="1"/>
</dbReference>
<reference evidence="13" key="1">
    <citation type="submission" date="2024-06" db="EMBL/GenBank/DDBJ databases">
        <title>Complete genome of Salinicola endophyticus HNIBRBA4755.</title>
        <authorList>
            <person name="Shin S.Y."/>
            <person name="Kang H."/>
            <person name="Song J."/>
        </authorList>
    </citation>
    <scope>NUCLEOTIDE SEQUENCE</scope>
    <source>
        <strain evidence="13">HNIBRBA4755</strain>
    </source>
</reference>
<dbReference type="SUPFAM" id="SSF54523">
    <property type="entry name" value="Pili subunits"/>
    <property type="match status" value="1"/>
</dbReference>
<keyword evidence="9 10" id="KW-0472">Membrane</keyword>
<dbReference type="RefSeq" id="WP_353979823.1">
    <property type="nucleotide sequence ID" value="NZ_CP159578.1"/>
</dbReference>
<name>A0AB74UAW6_9GAMM</name>
<dbReference type="GO" id="GO:0009306">
    <property type="term" value="P:protein secretion"/>
    <property type="evidence" value="ECO:0007669"/>
    <property type="project" value="InterPro"/>
</dbReference>
<evidence type="ECO:0000256" key="8">
    <source>
        <dbReference type="ARBA" id="ARBA00022989"/>
    </source>
</evidence>
<keyword evidence="7" id="KW-0653">Protein transport</keyword>
<keyword evidence="4 10" id="KW-1003">Cell membrane</keyword>
<dbReference type="InterPro" id="IPR038072">
    <property type="entry name" value="GspK_central_sf"/>
</dbReference>
<feature type="domain" description="T2SS protein K first SAM-like" evidence="12">
    <location>
        <begin position="112"/>
        <end position="202"/>
    </location>
</feature>
<keyword evidence="6 11" id="KW-0812">Transmembrane</keyword>
<protein>
    <recommendedName>
        <fullName evidence="10">Type II secretion system protein K</fullName>
    </recommendedName>
</protein>
<dbReference type="PIRSF" id="PIRSF002786">
    <property type="entry name" value="XcpX"/>
    <property type="match status" value="1"/>
</dbReference>
<evidence type="ECO:0000256" key="2">
    <source>
        <dbReference type="ARBA" id="ARBA00007246"/>
    </source>
</evidence>
<gene>
    <name evidence="13" type="primary">gspK</name>
    <name evidence="13" type="ORF">ABV408_15715</name>
</gene>
<evidence type="ECO:0000256" key="10">
    <source>
        <dbReference type="PIRNR" id="PIRNR002786"/>
    </source>
</evidence>
<dbReference type="InterPro" id="IPR005628">
    <property type="entry name" value="GspK"/>
</dbReference>
<evidence type="ECO:0000256" key="7">
    <source>
        <dbReference type="ARBA" id="ARBA00022927"/>
    </source>
</evidence>
<evidence type="ECO:0000256" key="1">
    <source>
        <dbReference type="ARBA" id="ARBA00004533"/>
    </source>
</evidence>
<dbReference type="SUPFAM" id="SSF158544">
    <property type="entry name" value="GspK insert domain-like"/>
    <property type="match status" value="2"/>
</dbReference>
<accession>A0AB74UAW6</accession>
<keyword evidence="8 11" id="KW-1133">Transmembrane helix</keyword>
<evidence type="ECO:0000256" key="3">
    <source>
        <dbReference type="ARBA" id="ARBA00022448"/>
    </source>
</evidence>
<dbReference type="Gene3D" id="3.30.1300.30">
    <property type="entry name" value="GSPII I/J protein-like"/>
    <property type="match status" value="1"/>
</dbReference>
<evidence type="ECO:0000256" key="4">
    <source>
        <dbReference type="ARBA" id="ARBA00022475"/>
    </source>
</evidence>
<proteinExistence type="inferred from homology"/>
<evidence type="ECO:0000256" key="9">
    <source>
        <dbReference type="ARBA" id="ARBA00023136"/>
    </source>
</evidence>
<dbReference type="Pfam" id="PF21687">
    <property type="entry name" value="T2SSK_1st"/>
    <property type="match status" value="1"/>
</dbReference>
<sequence length="368" mass="40567">MSVSPPAQREPAGAPRQRGAALLMVLLALTLVSVTLSALTLQGRRELTRLELLQQETQAEFYARGAEIIARRALTDAAVRHADLWWQTLAGRPLRYPTDAGELRLVVHDLRTCFNLNALGGSQAALAQQQLRYWVATYASERLVGMTPDTFVARLADWIDPDNIARVGGMDGADYARLDPPRTSADTWLRDPSEINWLAPLDSRRAGRFGELCTLPDDGPWRLDLNALGPGDLPLLDALFVGQVDRGALATLLRARPPGGYTDLDAVRQALGGDAPWLERYGNRLRLTPDYVALDIRIRLADRHYDFQRLLLAEGTSAFYPRQPAARVRVLSRRSGYPSARLDAISTHAISTDAAEPAADNVFTQESP</sequence>
<organism evidence="13">
    <name type="scientific">Salinicola endophyticus</name>
    <dbReference type="NCBI Taxonomy" id="1949083"/>
    <lineage>
        <taxon>Bacteria</taxon>
        <taxon>Pseudomonadati</taxon>
        <taxon>Pseudomonadota</taxon>
        <taxon>Gammaproteobacteria</taxon>
        <taxon>Oceanospirillales</taxon>
        <taxon>Halomonadaceae</taxon>
        <taxon>Salinicola</taxon>
    </lineage>
</organism>
<dbReference type="InterPro" id="IPR045584">
    <property type="entry name" value="Pilin-like"/>
</dbReference>
<keyword evidence="3 10" id="KW-0813">Transport</keyword>
<dbReference type="PANTHER" id="PTHR38831:SF1">
    <property type="entry name" value="TYPE II SECRETION SYSTEM PROTEIN K-RELATED"/>
    <property type="match status" value="1"/>
</dbReference>
<evidence type="ECO:0000256" key="11">
    <source>
        <dbReference type="SAM" id="Phobius"/>
    </source>
</evidence>